<reference evidence="8 9" key="1">
    <citation type="journal article" date="2021" name="Hortic Res">
        <title>The domestication of Cucurbita argyrosperma as revealed by the genome of its wild relative.</title>
        <authorList>
            <person name="Barrera-Redondo J."/>
            <person name="Sanchez-de la Vega G."/>
            <person name="Aguirre-Liguori J.A."/>
            <person name="Castellanos-Morales G."/>
            <person name="Gutierrez-Guerrero Y.T."/>
            <person name="Aguirre-Dugua X."/>
            <person name="Aguirre-Planter E."/>
            <person name="Tenaillon M.I."/>
            <person name="Lira-Saade R."/>
            <person name="Eguiarte L.E."/>
        </authorList>
    </citation>
    <scope>NUCLEOTIDE SEQUENCE [LARGE SCALE GENOMIC DNA]</scope>
    <source>
        <strain evidence="8">JBR-2021</strain>
    </source>
</reference>
<evidence type="ECO:0000256" key="4">
    <source>
        <dbReference type="ARBA" id="ARBA00023163"/>
    </source>
</evidence>
<dbReference type="PANTHER" id="PTHR46567">
    <property type="entry name" value="MEDIATOR OF RNA POLYMERASE II TRANSCRIPTION SUBUNIT 12"/>
    <property type="match status" value="1"/>
</dbReference>
<evidence type="ECO:0000256" key="1">
    <source>
        <dbReference type="ARBA" id="ARBA00004123"/>
    </source>
</evidence>
<dbReference type="InterPro" id="IPR019035">
    <property type="entry name" value="Mediator_Med12"/>
</dbReference>
<dbReference type="InterPro" id="IPR025486">
    <property type="entry name" value="DUF4378"/>
</dbReference>
<dbReference type="EMBL" id="JAGKQH010000014">
    <property type="protein sequence ID" value="KAG6582613.1"/>
    <property type="molecule type" value="Genomic_DNA"/>
</dbReference>
<dbReference type="Pfam" id="PF09497">
    <property type="entry name" value="Med12"/>
    <property type="match status" value="1"/>
</dbReference>
<dbReference type="InterPro" id="IPR022212">
    <property type="entry name" value="DUF3741"/>
</dbReference>
<dbReference type="SMART" id="SM01281">
    <property type="entry name" value="Med12"/>
    <property type="match status" value="1"/>
</dbReference>
<feature type="non-terminal residue" evidence="8">
    <location>
        <position position="1"/>
    </location>
</feature>
<feature type="compositionally biased region" description="Basic and acidic residues" evidence="6">
    <location>
        <begin position="652"/>
        <end position="663"/>
    </location>
</feature>
<evidence type="ECO:0000256" key="6">
    <source>
        <dbReference type="SAM" id="MobiDB-lite"/>
    </source>
</evidence>
<evidence type="ECO:0000313" key="8">
    <source>
        <dbReference type="EMBL" id="KAG6582613.1"/>
    </source>
</evidence>
<dbReference type="Proteomes" id="UP000685013">
    <property type="component" value="Chromosome 14"/>
</dbReference>
<proteinExistence type="inferred from homology"/>
<feature type="region of interest" description="Disordered" evidence="6">
    <location>
        <begin position="1321"/>
        <end position="1354"/>
    </location>
</feature>
<protein>
    <submittedName>
        <fullName evidence="8">Mediator of RNA polymerase II transcription subunit 12</fullName>
    </submittedName>
</protein>
<dbReference type="GO" id="GO:0006357">
    <property type="term" value="P:regulation of transcription by RNA polymerase II"/>
    <property type="evidence" value="ECO:0007669"/>
    <property type="project" value="InterPro"/>
</dbReference>
<dbReference type="GO" id="GO:0016592">
    <property type="term" value="C:mediator complex"/>
    <property type="evidence" value="ECO:0007669"/>
    <property type="project" value="InterPro"/>
</dbReference>
<evidence type="ECO:0000256" key="3">
    <source>
        <dbReference type="ARBA" id="ARBA00023015"/>
    </source>
</evidence>
<keyword evidence="4" id="KW-0804">Transcription</keyword>
<keyword evidence="9" id="KW-1185">Reference proteome</keyword>
<comment type="similarity">
    <text evidence="2">Belongs to the Mediator complex subunit 12 family.</text>
</comment>
<accession>A0AAV6MMV6</accession>
<feature type="compositionally biased region" description="Low complexity" evidence="6">
    <location>
        <begin position="3225"/>
        <end position="3237"/>
    </location>
</feature>
<comment type="caution">
    <text evidence="8">The sequence shown here is derived from an EMBL/GenBank/DDBJ whole genome shotgun (WGS) entry which is preliminary data.</text>
</comment>
<evidence type="ECO:0000256" key="2">
    <source>
        <dbReference type="ARBA" id="ARBA00010289"/>
    </source>
</evidence>
<feature type="region of interest" description="Disordered" evidence="6">
    <location>
        <begin position="1992"/>
        <end position="2012"/>
    </location>
</feature>
<feature type="region of interest" description="Disordered" evidence="6">
    <location>
        <begin position="2982"/>
        <end position="3026"/>
    </location>
</feature>
<dbReference type="GO" id="GO:0003712">
    <property type="term" value="F:transcription coregulator activity"/>
    <property type="evidence" value="ECO:0007669"/>
    <property type="project" value="InterPro"/>
</dbReference>
<keyword evidence="3" id="KW-0805">Transcription regulation</keyword>
<feature type="domain" description="Mediator complex subunit Med12" evidence="7">
    <location>
        <begin position="1210"/>
        <end position="1271"/>
    </location>
</feature>
<dbReference type="Pfam" id="PF12552">
    <property type="entry name" value="DUF3741"/>
    <property type="match status" value="1"/>
</dbReference>
<gene>
    <name evidence="8" type="primary">MED12</name>
    <name evidence="8" type="ORF">SDJN03_22615</name>
</gene>
<feature type="compositionally biased region" description="Basic and acidic residues" evidence="6">
    <location>
        <begin position="379"/>
        <end position="399"/>
    </location>
</feature>
<feature type="region of interest" description="Disordered" evidence="6">
    <location>
        <begin position="3216"/>
        <end position="3254"/>
    </location>
</feature>
<comment type="subcellular location">
    <subcellularLocation>
        <location evidence="1">Nucleus</location>
    </subcellularLocation>
</comment>
<feature type="compositionally biased region" description="Polar residues" evidence="6">
    <location>
        <begin position="565"/>
        <end position="587"/>
    </location>
</feature>
<feature type="region of interest" description="Disordered" evidence="6">
    <location>
        <begin position="371"/>
        <end position="428"/>
    </location>
</feature>
<name>A0AAV6MMV6_9ROSI</name>
<evidence type="ECO:0000256" key="5">
    <source>
        <dbReference type="ARBA" id="ARBA00023242"/>
    </source>
</evidence>
<evidence type="ECO:0000313" key="9">
    <source>
        <dbReference type="Proteomes" id="UP000685013"/>
    </source>
</evidence>
<feature type="region of interest" description="Disordered" evidence="6">
    <location>
        <begin position="627"/>
        <end position="663"/>
    </location>
</feature>
<dbReference type="PANTHER" id="PTHR46567:SF1">
    <property type="entry name" value="MEDIATOR OF RNA POLYMERASE II TRANSCRIPTION SUBUNIT 12"/>
    <property type="match status" value="1"/>
</dbReference>
<sequence length="3317" mass="368111">MAKKSKRVTVRYEKDQSGCMWGLISLFDFRHGRASRKLLADKKRPSRQTVGTENSRNKFEILANLDEDLDSEERKTLDIGKPSVKKLIEEEMFSEQGSRRIECDHSSHVKTTDPKMAKKCRKKSCDIDADSLNAAEFLKDQSVNNLPVDVMLKEIYSQIHRKSTSEVKFDPDDKADAPSNGYLADLEQKVVDAIKEYLGQKFNIGKDFAEIHKAQHSREIMDALQIPHSDDELFLELAQNPNSVLLKYIRNLHDLSLEKVEEPKAHKFSEVKQSEELVDTKQRLFFRRKVKHRGRKLSKGNENSDASSKIVILKPGAKVLVNSEAGSIPPSAQHSTANDKREVLTERVSSNFFLAEIKRRFKYAMGKDHHELSANGSDRFPRDHRSSRESEKGVVKENGARNSSSKNHFFIERIARPSTDGTRGEKPGKLKSLEINQDLGNIYNDRRSPSNIYVEAKKHLSEKLSSGDESVDFLRGRVPKTLGRILSLPEYNFSPINSPKRDCKLSPVTSEKRISANSRLLNVNEIMPSFEAESNDTPISRGKSPSCIADDTPNTVQPRSDDNHNINSDLVNQSIREEAVSSSTNGMVSEGDIEIPKGNQIAVHEERSSLEASSDSSESSLLIEDQNGEMPDACDDRSVSGAPSDPIASSPIREEHNDDTRDVRENELPISLPQDFSEENQLPLSASAFSSGSSTPGKADGDLEGVSDVPERPSPVSVLEPLFVDDNTSPVHAMSLPGLPVQPVHIEFEDCEPAETDKANIPKSSKGDKDMIFDYVKTVLSASGLTWNQICVRWLSSEQLLDLLLVDEVELFPNQLCSDHKLLFDCINEVLADVCQSYPPWFSFVKPCLRSEYLVEVCEGVYWHLLPLPQPLTLDHLVTKDMSRTRTWMNLHSDAETIGTETCEAIFEDLVNDTILSCVCDSSESNDASCMENENSLVLHIRYRLWIGCEVCIVAILEVAASLVDLVEFGVLYWSRKSISISRGSNRGTVVVVISVKLKSQSPQAPRPFFSLTEFRHFCALETVPFSFASFESHRQPLLYSLPEEPACCVEPGIRYHPASCTSAVNNSAIVGPSARDAVRADSSSLPGNFPLNSRRPAPLTPYKLKCEKEALNNRLGPPDFLPQSPNCPEENLTREYAQSGYRETVEGLEESREILLTQIQAFSKQLVIKCKDATRKRLRAINDSRAQKRKAGQVYGIPLSVSLLTKPGIFPEQRPCSEDFRRKWIEGLSQQHKRLRSLTDNVPHGYRKRALFEVLIRNNVPLLRATWFIKITYLNQVRPNSASISCGAFDKAQLTRTEFWTKDVVDYLECLVEEFFSRSNSHLTPPDKDRPQQMFSVGFSHTKGDPPSETADGEEPSLHFKWWYVVRLLQWHQAEGLLLPSLIVDWVLGQLEENDVLEILELLLPIIYGVLNTIVLSQTYVRTLVRISVRFIRDSFPGGSDLVDNSRRAYTTSALVEMLRYLVLAVPDTFVALDCFPFPPCIVSHTVNDGNFGSKAPEDAAKVRYTSAEITSPFRSKSIDFQYQSSAFDNVVSSIQKCADNLAKAVSPKFPICSVAKAVRALDKSLLHGDIGVAYKYLFEDCCNGSIYEGWFEDVSPCLRMSLKWIQTVNVAFACSVFFLCEWATCDYRDFWGAAPRDVKFTGGKDFSQVYIATRLLKKKARDLESLSGLRYENSSVLNSTIVKGPNHQNSSFGRKPVGHLFEPKSRLKRLGGTGSLDLFESPGPLHDILVCWIDQHEVQKGEGFKRVQLLIVELVRAGIFYPHSYVRQLIVSGIMDSNGPAVDSDKRRRHQQMLKHLPGSLMHATLDDGKIAQGKQLVEVINVYSKERRLVLHGAVCEQQSDIGSANVSYNRKRKICPTSDKVSSSVTSVNQLKPIQSFSSTSSTKSVKSEVDIEELKEAISLLLRFPNSSSLPIDTSLDDTSGAGKKSFVSGYGKIDIAEAAHGCEDCRRAKKQKVSDERNLYLHVSSPIPSDDEDMWWVKKGPKSSETLKVDPPLKTTKPVSKGRRKTQSLAHLAASRIEGSQGASTSHVCDNKVACPHHRSGIEGGATRGVDGGKLDFGGDIVSIGKSIKRFRLTEKRAISSWLMTVVKQVFEESEKPIPKAGQFGRSLTAVDDRNTIRWKLGEDQLSSILYLSDVCNDFVSGVKFLLWLLPKVLISSNSTINNRRNILVLPKNVENQVCEVGEAYVLSSLQRYENILVAADLMSEALSSITHRAMAIMASNGRISGSAVVAYARYLLKKYSSMPSVIEWEKSFKATCDKRLIAELDPGSTLEGEMGLPLGVPAGVEDLDDFFRQKIGGGRLSRVGMSMRELVGRHVDDAFHYLFGKDRKVFSGGVPKVLATEKSDEGYQIAQKIITGLMECIRHTGGAAQEGDPSLVSSAVSAIVGNLGSTVSKMPDFIVGGGSNFPSASGSLDFARRILCIHITCLCLLKEALGERQSRVFEIALATEAFSALAGVYSPGKTSRSQFQSLADPHDSNTHVFGDNSKVMVGRATKVAAAISALVIGAVIQGVCSLERLVTLFRLKEGLDFIQFVRATRPNANGNTRTIGMHKIESSIEDYVHWFRLLVGNCRTVFDGLIVELLGEPSIVALFRMQRLLPLSLVLPPAYSIFSFVAWGPFILNSAVTAREDVNQLCQSLTIAIGDIVRHLPFRDVCLRDSRGFYNHLMVDTSDVEFASILELNGSDIPLKSMAFVPLRARLFLNAIIDCKLPSSMYNQDDGSRISGVGDGKGQYSERKMKLLDRLVHVLDTLQPAKFHWQWVELRLLLNEQAIIEKLETLETRDMSLADAVRLPSPSPEKVAASDNEKNFIEIILTRLLVRPDAASLFSDVIHLLGRSLEDSMLLQTKWFLGGQDVLFGRKSIRQRLTNIAESKGLSTKTMFWKPWGWCLSGSDTSYLEEGEVVEEGTDSRKYSQKSVQMLDDEVLDSSQQFVTERALIELVLPCIDQSSEESRNTFANDLIKQLNNIELQINSVTSGTSKQTGPVPSGIEGPVSKGSSRKMKGGSPGLARRLAASTDSPLPSPAALRASMSLRLQLLLRLLPVILEDREPSGRNMRHMLASVILRLLGNRMVHEDANLTFFPTHSSMVKKEVESPSEASYSVFADLPGESLFARMLLVLHGLLSSCQPSWLGVKTAAKSTNETSKDSSALVRELAESLQNELHVMQLPDMIRWRIQAAMPVPLPPGRCFLSYQPPTISLSAFSSFQSSPSTHGIGSGNSSSMPQGSKMSSPRVVPSAPGKSKSLPPHQDFDTEIDPWLLLEDGAGSSQSSSNAAVIGGGEHANFRASYWLKGAVRVRRTDLTYIGAMDDDS</sequence>
<organism evidence="8 9">
    <name type="scientific">Cucurbita argyrosperma subsp. sororia</name>
    <dbReference type="NCBI Taxonomy" id="37648"/>
    <lineage>
        <taxon>Eukaryota</taxon>
        <taxon>Viridiplantae</taxon>
        <taxon>Streptophyta</taxon>
        <taxon>Embryophyta</taxon>
        <taxon>Tracheophyta</taxon>
        <taxon>Spermatophyta</taxon>
        <taxon>Magnoliopsida</taxon>
        <taxon>eudicotyledons</taxon>
        <taxon>Gunneridae</taxon>
        <taxon>Pentapetalae</taxon>
        <taxon>rosids</taxon>
        <taxon>fabids</taxon>
        <taxon>Cucurbitales</taxon>
        <taxon>Cucurbitaceae</taxon>
        <taxon>Cucurbiteae</taxon>
        <taxon>Cucurbita</taxon>
    </lineage>
</organism>
<feature type="region of interest" description="Disordered" evidence="6">
    <location>
        <begin position="686"/>
        <end position="714"/>
    </location>
</feature>
<dbReference type="Pfam" id="PF14309">
    <property type="entry name" value="DUF4378"/>
    <property type="match status" value="1"/>
</dbReference>
<feature type="region of interest" description="Disordered" evidence="6">
    <location>
        <begin position="529"/>
        <end position="598"/>
    </location>
</feature>
<evidence type="ECO:0000259" key="7">
    <source>
        <dbReference type="SMART" id="SM01281"/>
    </source>
</evidence>
<keyword evidence="5" id="KW-0539">Nucleus</keyword>